<feature type="transmembrane region" description="Helical" evidence="1">
    <location>
        <begin position="20"/>
        <end position="40"/>
    </location>
</feature>
<evidence type="ECO:0000313" key="2">
    <source>
        <dbReference type="EMBL" id="MEY8014183.1"/>
    </source>
</evidence>
<reference evidence="2 3" key="1">
    <citation type="submission" date="2024-08" db="EMBL/GenBank/DDBJ databases">
        <title>Mycobacterium servetensis sp. nov., a novel rapid-growing mycobacterial species recovered from a human patient in Zaragoza, Spain.</title>
        <authorList>
            <person name="Tristancho-Baro A.I."/>
            <person name="Buenestado-Serrano S."/>
            <person name="Garcia De Viedma D."/>
            <person name="Milagro-Beamonte A."/>
            <person name="Burillo N."/>
            <person name="Sanz S."/>
            <person name="Lopez-Calleja A.I."/>
            <person name="Penas-Utrilla D."/>
            <person name="Guardingo M."/>
            <person name="Garcia M.J."/>
            <person name="Vinuelas-Bayon J."/>
        </authorList>
    </citation>
    <scope>NUCLEOTIDE SEQUENCE [LARGE SCALE GENOMIC DNA]</scope>
    <source>
        <strain evidence="3">HUMS_12744610</strain>
    </source>
</reference>
<sequence length="206" mass="21447">MRSRFLPYATTPGRLAAQLLSDFAVFFWTGLWLLVGLAVYDAISTIAEAGRQVEAGAHGVAGSLASAGQGAGHIPLLGNAVSTPLTSASQAALEIAGAGSTLDTAGSWLAGLLAMAVIALPILIAVLPWLFLRLRFFRRKLAATTLAATPAGEQLLALRALTNRSPRKLAAVSADPVGGWRYADPYTIRALAALELRSAGIMIANR</sequence>
<keyword evidence="3" id="KW-1185">Reference proteome</keyword>
<name>A0ABV4BV57_9MYCO</name>
<feature type="transmembrane region" description="Helical" evidence="1">
    <location>
        <begin position="108"/>
        <end position="132"/>
    </location>
</feature>
<evidence type="ECO:0000256" key="1">
    <source>
        <dbReference type="SAM" id="Phobius"/>
    </source>
</evidence>
<gene>
    <name evidence="2" type="ORF">AB8998_03485</name>
</gene>
<evidence type="ECO:0000313" key="3">
    <source>
        <dbReference type="Proteomes" id="UP001564760"/>
    </source>
</evidence>
<evidence type="ECO:0008006" key="4">
    <source>
        <dbReference type="Google" id="ProtNLM"/>
    </source>
</evidence>
<dbReference type="RefSeq" id="WP_369736841.1">
    <property type="nucleotide sequence ID" value="NZ_JBGEDP010000001.1"/>
</dbReference>
<proteinExistence type="predicted"/>
<keyword evidence="1" id="KW-0472">Membrane</keyword>
<protein>
    <recommendedName>
        <fullName evidence="4">Transmembrane protein</fullName>
    </recommendedName>
</protein>
<keyword evidence="1" id="KW-0812">Transmembrane</keyword>
<organism evidence="2 3">
    <name type="scientific">Mycobacterium servetii</name>
    <dbReference type="NCBI Taxonomy" id="3237418"/>
    <lineage>
        <taxon>Bacteria</taxon>
        <taxon>Bacillati</taxon>
        <taxon>Actinomycetota</taxon>
        <taxon>Actinomycetes</taxon>
        <taxon>Mycobacteriales</taxon>
        <taxon>Mycobacteriaceae</taxon>
        <taxon>Mycobacterium</taxon>
    </lineage>
</organism>
<dbReference type="Proteomes" id="UP001564760">
    <property type="component" value="Unassembled WGS sequence"/>
</dbReference>
<comment type="caution">
    <text evidence="2">The sequence shown here is derived from an EMBL/GenBank/DDBJ whole genome shotgun (WGS) entry which is preliminary data.</text>
</comment>
<keyword evidence="1" id="KW-1133">Transmembrane helix</keyword>
<dbReference type="EMBL" id="JBGEDP010000001">
    <property type="protein sequence ID" value="MEY8014183.1"/>
    <property type="molecule type" value="Genomic_DNA"/>
</dbReference>
<accession>A0ABV4BV57</accession>